<evidence type="ECO:0000313" key="3">
    <source>
        <dbReference type="Proteomes" id="UP000290407"/>
    </source>
</evidence>
<feature type="domain" description="ApeI dehydratase-like" evidence="1">
    <location>
        <begin position="19"/>
        <end position="106"/>
    </location>
</feature>
<dbReference type="EMBL" id="SBLB01000005">
    <property type="protein sequence ID" value="RYC68463.1"/>
    <property type="molecule type" value="Genomic_DNA"/>
</dbReference>
<accession>A0A4Q2UGH1</accession>
<dbReference type="RefSeq" id="WP_129603238.1">
    <property type="nucleotide sequence ID" value="NZ_SBLB01000005.1"/>
</dbReference>
<evidence type="ECO:0000313" key="2">
    <source>
        <dbReference type="EMBL" id="RYC68463.1"/>
    </source>
</evidence>
<dbReference type="AlphaFoldDB" id="A0A4Q2UGH1"/>
<organism evidence="2 3">
    <name type="scientific">Spirosoma sordidisoli</name>
    <dbReference type="NCBI Taxonomy" id="2502893"/>
    <lineage>
        <taxon>Bacteria</taxon>
        <taxon>Pseudomonadati</taxon>
        <taxon>Bacteroidota</taxon>
        <taxon>Cytophagia</taxon>
        <taxon>Cytophagales</taxon>
        <taxon>Cytophagaceae</taxon>
        <taxon>Spirosoma</taxon>
    </lineage>
</organism>
<dbReference type="InterPro" id="IPR054545">
    <property type="entry name" value="ApeI-like"/>
</dbReference>
<sequence>MQPFLHQTGFYTIRTCTGDRQQLRATICFNRDHTIYAGHFPDRPITPGVCLYQLVKEIGMLGWQLPLRLLRAGSMKFLRLVPPTDPDIIVSLRADWTDETTVSVAATVQSGEHVAGKFQVVFSTLSYS</sequence>
<dbReference type="InterPro" id="IPR029069">
    <property type="entry name" value="HotDog_dom_sf"/>
</dbReference>
<keyword evidence="3" id="KW-1185">Reference proteome</keyword>
<comment type="caution">
    <text evidence="2">The sequence shown here is derived from an EMBL/GenBank/DDBJ whole genome shotgun (WGS) entry which is preliminary data.</text>
</comment>
<protein>
    <recommendedName>
        <fullName evidence="1">ApeI dehydratase-like domain-containing protein</fullName>
    </recommendedName>
</protein>
<proteinExistence type="predicted"/>
<name>A0A4Q2UGH1_9BACT</name>
<dbReference type="Gene3D" id="3.10.129.10">
    <property type="entry name" value="Hotdog Thioesterase"/>
    <property type="match status" value="1"/>
</dbReference>
<dbReference type="SUPFAM" id="SSF54637">
    <property type="entry name" value="Thioesterase/thiol ester dehydrase-isomerase"/>
    <property type="match status" value="1"/>
</dbReference>
<dbReference type="Proteomes" id="UP000290407">
    <property type="component" value="Unassembled WGS sequence"/>
</dbReference>
<reference evidence="2 3" key="1">
    <citation type="submission" date="2019-01" db="EMBL/GenBank/DDBJ databases">
        <title>Spirosoma flava sp. nov., a propanil-degrading bacterium isolated from herbicide-contaminated soil.</title>
        <authorList>
            <person name="Zhang L."/>
            <person name="Jiang J.-D."/>
        </authorList>
    </citation>
    <scope>NUCLEOTIDE SEQUENCE [LARGE SCALE GENOMIC DNA]</scope>
    <source>
        <strain evidence="2 3">TY50</strain>
    </source>
</reference>
<gene>
    <name evidence="2" type="ORF">EQG79_19075</name>
</gene>
<evidence type="ECO:0000259" key="1">
    <source>
        <dbReference type="Pfam" id="PF22818"/>
    </source>
</evidence>
<dbReference type="Pfam" id="PF22818">
    <property type="entry name" value="ApeI-like"/>
    <property type="match status" value="1"/>
</dbReference>